<gene>
    <name evidence="1" type="ORF">ERS008476_00612</name>
</gene>
<sequence length="78" mass="8844">MKNKIVPVYIPAEIECRYIDSGRNIGIRFHYDLIPPSKLPKDGILFTSLNLEMAKDLAAALQTYIDNASEIKPENQTH</sequence>
<evidence type="ECO:0000313" key="2">
    <source>
        <dbReference type="Proteomes" id="UP000043316"/>
    </source>
</evidence>
<dbReference type="RefSeq" id="WP_053008867.1">
    <property type="nucleotide sequence ID" value="NZ_CWJI01000001.1"/>
</dbReference>
<accession>A0A0H5LRT8</accession>
<dbReference type="EMBL" id="CWJI01000001">
    <property type="protein sequence ID" value="CRY53712.1"/>
    <property type="molecule type" value="Genomic_DNA"/>
</dbReference>
<evidence type="ECO:0000313" key="1">
    <source>
        <dbReference type="EMBL" id="CRY53712.1"/>
    </source>
</evidence>
<reference evidence="2" key="1">
    <citation type="submission" date="2015-03" db="EMBL/GenBank/DDBJ databases">
        <authorList>
            <consortium name="Pathogen Informatics"/>
        </authorList>
    </citation>
    <scope>NUCLEOTIDE SEQUENCE [LARGE SCALE GENOMIC DNA]</scope>
    <source>
        <strain evidence="2">R148</strain>
    </source>
</reference>
<name>A0A0H5LRT8_YERIN</name>
<protein>
    <submittedName>
        <fullName evidence="1">Uncharacterized protein</fullName>
    </submittedName>
</protein>
<dbReference type="Proteomes" id="UP000043316">
    <property type="component" value="Unassembled WGS sequence"/>
</dbReference>
<organism evidence="1 2">
    <name type="scientific">Yersinia intermedia</name>
    <dbReference type="NCBI Taxonomy" id="631"/>
    <lineage>
        <taxon>Bacteria</taxon>
        <taxon>Pseudomonadati</taxon>
        <taxon>Pseudomonadota</taxon>
        <taxon>Gammaproteobacteria</taxon>
        <taxon>Enterobacterales</taxon>
        <taxon>Yersiniaceae</taxon>
        <taxon>Yersinia</taxon>
    </lineage>
</organism>
<proteinExistence type="predicted"/>
<dbReference type="AlphaFoldDB" id="A0A0H5LRT8"/>